<dbReference type="EMBL" id="FN649734">
    <property type="protein sequence ID" value="CBJ26235.1"/>
    <property type="molecule type" value="Genomic_DNA"/>
</dbReference>
<sequence length="101" mass="11590">MSTKLNKTTKETCDASVEKLMAVAHKDDEGVWVHRTKLIDLCCTDGDLTNYLLGPNAQCSPRRVAKKFKVLADFTSWPGSRCQLYSHTEDLEYSRYFILRE</sequence>
<accession>D7FUG5</accession>
<evidence type="ECO:0000313" key="1">
    <source>
        <dbReference type="EMBL" id="CBJ26235.1"/>
    </source>
</evidence>
<name>D7FUG5_ECTSI</name>
<evidence type="ECO:0000313" key="2">
    <source>
        <dbReference type="Proteomes" id="UP000002630"/>
    </source>
</evidence>
<organism evidence="1 2">
    <name type="scientific">Ectocarpus siliculosus</name>
    <name type="common">Brown alga</name>
    <name type="synonym">Conferva siliculosa</name>
    <dbReference type="NCBI Taxonomy" id="2880"/>
    <lineage>
        <taxon>Eukaryota</taxon>
        <taxon>Sar</taxon>
        <taxon>Stramenopiles</taxon>
        <taxon>Ochrophyta</taxon>
        <taxon>PX clade</taxon>
        <taxon>Phaeophyceae</taxon>
        <taxon>Ectocarpales</taxon>
        <taxon>Ectocarpaceae</taxon>
        <taxon>Ectocarpus</taxon>
    </lineage>
</organism>
<keyword evidence="2" id="KW-1185">Reference proteome</keyword>
<reference evidence="1 2" key="1">
    <citation type="journal article" date="2010" name="Nature">
        <title>The Ectocarpus genome and the independent evolution of multicellularity in brown algae.</title>
        <authorList>
            <person name="Cock J.M."/>
            <person name="Sterck L."/>
            <person name="Rouze P."/>
            <person name="Scornet D."/>
            <person name="Allen A.E."/>
            <person name="Amoutzias G."/>
            <person name="Anthouard V."/>
            <person name="Artiguenave F."/>
            <person name="Aury J.M."/>
            <person name="Badger J.H."/>
            <person name="Beszteri B."/>
            <person name="Billiau K."/>
            <person name="Bonnet E."/>
            <person name="Bothwell J.H."/>
            <person name="Bowler C."/>
            <person name="Boyen C."/>
            <person name="Brownlee C."/>
            <person name="Carrano C.J."/>
            <person name="Charrier B."/>
            <person name="Cho G.Y."/>
            <person name="Coelho S.M."/>
            <person name="Collen J."/>
            <person name="Corre E."/>
            <person name="Da Silva C."/>
            <person name="Delage L."/>
            <person name="Delaroque N."/>
            <person name="Dittami S.M."/>
            <person name="Doulbeau S."/>
            <person name="Elias M."/>
            <person name="Farnham G."/>
            <person name="Gachon C.M."/>
            <person name="Gschloessl B."/>
            <person name="Heesch S."/>
            <person name="Jabbari K."/>
            <person name="Jubin C."/>
            <person name="Kawai H."/>
            <person name="Kimura K."/>
            <person name="Kloareg B."/>
            <person name="Kupper F.C."/>
            <person name="Lang D."/>
            <person name="Le Bail A."/>
            <person name="Leblanc C."/>
            <person name="Lerouge P."/>
            <person name="Lohr M."/>
            <person name="Lopez P.J."/>
            <person name="Martens C."/>
            <person name="Maumus F."/>
            <person name="Michel G."/>
            <person name="Miranda-Saavedra D."/>
            <person name="Morales J."/>
            <person name="Moreau H."/>
            <person name="Motomura T."/>
            <person name="Nagasato C."/>
            <person name="Napoli C.A."/>
            <person name="Nelson D.R."/>
            <person name="Nyvall-Collen P."/>
            <person name="Peters A.F."/>
            <person name="Pommier C."/>
            <person name="Potin P."/>
            <person name="Poulain J."/>
            <person name="Quesneville H."/>
            <person name="Read B."/>
            <person name="Rensing S.A."/>
            <person name="Ritter A."/>
            <person name="Rousvoal S."/>
            <person name="Samanta M."/>
            <person name="Samson G."/>
            <person name="Schroeder D.C."/>
            <person name="Segurens B."/>
            <person name="Strittmatter M."/>
            <person name="Tonon T."/>
            <person name="Tregear J.W."/>
            <person name="Valentin K."/>
            <person name="von Dassow P."/>
            <person name="Yamagishi T."/>
            <person name="Van de Peer Y."/>
            <person name="Wincker P."/>
        </authorList>
    </citation>
    <scope>NUCLEOTIDE SEQUENCE [LARGE SCALE GENOMIC DNA]</scope>
    <source>
        <strain evidence="2">Ec32 / CCAP1310/4</strain>
    </source>
</reference>
<dbReference type="InParanoid" id="D7FUG5"/>
<protein>
    <submittedName>
        <fullName evidence="1">Uncharacterized protein</fullName>
    </submittedName>
</protein>
<dbReference type="AlphaFoldDB" id="D7FUG5"/>
<dbReference type="EMBL" id="FN648453">
    <property type="protein sequence ID" value="CBJ26235.1"/>
    <property type="molecule type" value="Genomic_DNA"/>
</dbReference>
<dbReference type="Proteomes" id="UP000002630">
    <property type="component" value="Linkage Group LG09"/>
</dbReference>
<proteinExistence type="predicted"/>
<gene>
    <name evidence="1" type="ORF">Esi_0027_0142</name>
</gene>